<accession>A0AAJ6QVS0</accession>
<protein>
    <submittedName>
        <fullName evidence="12">Phosphatidylinositol 3,4,5-trisphosphate 3-phosphatase TPTE2</fullName>
    </submittedName>
</protein>
<dbReference type="SUPFAM" id="SSF81324">
    <property type="entry name" value="Voltage-gated potassium channels"/>
    <property type="match status" value="1"/>
</dbReference>
<dbReference type="GeneID" id="100900600"/>
<dbReference type="Pfam" id="PF22785">
    <property type="entry name" value="Tc-R-P"/>
    <property type="match status" value="1"/>
</dbReference>
<dbReference type="PROSITE" id="PS50056">
    <property type="entry name" value="TYR_PHOSPHATASE_2"/>
    <property type="match status" value="1"/>
</dbReference>
<feature type="region of interest" description="Disordered" evidence="6">
    <location>
        <begin position="1"/>
        <end position="48"/>
    </location>
</feature>
<feature type="compositionally biased region" description="Low complexity" evidence="6">
    <location>
        <begin position="1"/>
        <end position="20"/>
    </location>
</feature>
<dbReference type="InterPro" id="IPR035892">
    <property type="entry name" value="C2_domain_sf"/>
</dbReference>
<dbReference type="Gene3D" id="1.20.120.350">
    <property type="entry name" value="Voltage-gated potassium channels. Chain C"/>
    <property type="match status" value="1"/>
</dbReference>
<dbReference type="RefSeq" id="XP_003745380.1">
    <property type="nucleotide sequence ID" value="XM_003745332.2"/>
</dbReference>
<dbReference type="PANTHER" id="PTHR12305:SF60">
    <property type="entry name" value="PHOSPHATIDYLINOSITOL 3,4,5-TRISPHOSPHATE 3-PHOSPHATASE TPTE2-RELATED"/>
    <property type="match status" value="1"/>
</dbReference>
<name>A0AAJ6QVS0_9ACAR</name>
<evidence type="ECO:0000259" key="10">
    <source>
        <dbReference type="PROSITE" id="PS51182"/>
    </source>
</evidence>
<dbReference type="GO" id="GO:0016314">
    <property type="term" value="F:phosphatidylinositol-3,4,5-trisphosphate 3-phosphatase activity"/>
    <property type="evidence" value="ECO:0007669"/>
    <property type="project" value="TreeGrafter"/>
</dbReference>
<evidence type="ECO:0000256" key="6">
    <source>
        <dbReference type="SAM" id="MobiDB-lite"/>
    </source>
</evidence>
<dbReference type="AlphaFoldDB" id="A0AAJ6QVS0"/>
<dbReference type="Gene3D" id="2.60.40.1110">
    <property type="match status" value="1"/>
</dbReference>
<dbReference type="Proteomes" id="UP000694867">
    <property type="component" value="Unplaced"/>
</dbReference>
<dbReference type="InterPro" id="IPR029023">
    <property type="entry name" value="Tensin_phosphatase"/>
</dbReference>
<feature type="transmembrane region" description="Helical" evidence="7">
    <location>
        <begin position="163"/>
        <end position="184"/>
    </location>
</feature>
<dbReference type="PROSITE" id="PS00383">
    <property type="entry name" value="TYR_PHOSPHATASE_1"/>
    <property type="match status" value="1"/>
</dbReference>
<dbReference type="InterPro" id="IPR005821">
    <property type="entry name" value="Ion_trans_dom"/>
</dbReference>
<evidence type="ECO:0000256" key="4">
    <source>
        <dbReference type="ARBA" id="ARBA00022989"/>
    </source>
</evidence>
<sequence length="554" mass="63088">MPSYDRFNNDSNNVSSNNDINNKRNRAGNDDSDDHTAGSDGGKDKLNNNISSVAETRLSMGVGDYDKTADDGGHKLNTDALNQTPLEHHILRRIVHHLAFRLLSLILILIDIAILIASLRENPEGDVQRTYNYIAMAFSVVFIAELCLRVYTQGTSDFFSKWYNKVDFCIIALTFVGSVSVLLITDLKPIHRFQKAVVLGRLVRIVGFVRFMRFYTEKKNLTKGARHVISENKRRFQQDGFDLDLVYVTSRIVAMSYPSSGKMSWYRNPIQDVERFFRTKHPKHYMVCNMCSERTYDDSHFEGRILRLSIDDHNVPLLAEALSFINKAQAFLDEDPDNVIAIHCKGGKGRTGTLICMLLINNNVFESAKESLQYFGEVRTDLTVGTKFQGVETPSQNRYVEYFEQIKNNFSMQMPAPVTMKVTHIKIWGIGGLGKGNGSDLRCEVFEGRSQVFDMNFGECRNCRVIHDPEANSLTVSAVNFPVVKGDVKFRFYSNSLSVPKGYENCAFFFWFHTSFIDGDSLSLHRDVLDNPHKKKTWTSFGDDMIIELKLARQ</sequence>
<dbReference type="PANTHER" id="PTHR12305">
    <property type="entry name" value="PHOSPHATASE WITH HOMOLOGY TO TENSIN"/>
    <property type="match status" value="1"/>
</dbReference>
<evidence type="ECO:0000313" key="12">
    <source>
        <dbReference type="RefSeq" id="XP_003745380.1"/>
    </source>
</evidence>
<dbReference type="PROSITE" id="PS51182">
    <property type="entry name" value="C2_TENSIN"/>
    <property type="match status" value="1"/>
</dbReference>
<dbReference type="KEGG" id="goe:100900600"/>
<dbReference type="InterPro" id="IPR027359">
    <property type="entry name" value="Volt_channel_dom_sf"/>
</dbReference>
<dbReference type="SUPFAM" id="SSF52799">
    <property type="entry name" value="(Phosphotyrosine protein) phosphatases II"/>
    <property type="match status" value="1"/>
</dbReference>
<dbReference type="PROSITE" id="PS51181">
    <property type="entry name" value="PPASE_TENSIN"/>
    <property type="match status" value="1"/>
</dbReference>
<organism evidence="11 12">
    <name type="scientific">Galendromus occidentalis</name>
    <name type="common">western predatory mite</name>
    <dbReference type="NCBI Taxonomy" id="34638"/>
    <lineage>
        <taxon>Eukaryota</taxon>
        <taxon>Metazoa</taxon>
        <taxon>Ecdysozoa</taxon>
        <taxon>Arthropoda</taxon>
        <taxon>Chelicerata</taxon>
        <taxon>Arachnida</taxon>
        <taxon>Acari</taxon>
        <taxon>Parasitiformes</taxon>
        <taxon>Mesostigmata</taxon>
        <taxon>Gamasina</taxon>
        <taxon>Phytoseioidea</taxon>
        <taxon>Phytoseiidae</taxon>
        <taxon>Typhlodrominae</taxon>
        <taxon>Galendromus</taxon>
    </lineage>
</organism>
<dbReference type="GO" id="GO:0005829">
    <property type="term" value="C:cytosol"/>
    <property type="evidence" value="ECO:0007669"/>
    <property type="project" value="TreeGrafter"/>
</dbReference>
<evidence type="ECO:0000259" key="9">
    <source>
        <dbReference type="PROSITE" id="PS51181"/>
    </source>
</evidence>
<keyword evidence="5 7" id="KW-0472">Membrane</keyword>
<feature type="domain" description="Tyrosine specific protein phosphatases" evidence="8">
    <location>
        <begin position="322"/>
        <end position="382"/>
    </location>
</feature>
<keyword evidence="2 7" id="KW-0812">Transmembrane</keyword>
<feature type="transmembrane region" description="Helical" evidence="7">
    <location>
        <begin position="131"/>
        <end position="151"/>
    </location>
</feature>
<dbReference type="SUPFAM" id="SSF49562">
    <property type="entry name" value="C2 domain (Calcium/lipid-binding domain, CaLB)"/>
    <property type="match status" value="1"/>
</dbReference>
<dbReference type="GO" id="GO:0016020">
    <property type="term" value="C:membrane"/>
    <property type="evidence" value="ECO:0007669"/>
    <property type="project" value="UniProtKB-SubCell"/>
</dbReference>
<keyword evidence="11" id="KW-1185">Reference proteome</keyword>
<keyword evidence="3" id="KW-0378">Hydrolase</keyword>
<dbReference type="InterPro" id="IPR051281">
    <property type="entry name" value="Dual-spec_lipid-protein_phosph"/>
</dbReference>
<gene>
    <name evidence="12" type="primary">LOC100900600</name>
</gene>
<dbReference type="GO" id="GO:0005216">
    <property type="term" value="F:monoatomic ion channel activity"/>
    <property type="evidence" value="ECO:0007669"/>
    <property type="project" value="InterPro"/>
</dbReference>
<feature type="compositionally biased region" description="Basic and acidic residues" evidence="6">
    <location>
        <begin position="34"/>
        <end position="46"/>
    </location>
</feature>
<evidence type="ECO:0000256" key="3">
    <source>
        <dbReference type="ARBA" id="ARBA00022801"/>
    </source>
</evidence>
<proteinExistence type="predicted"/>
<evidence type="ECO:0000256" key="1">
    <source>
        <dbReference type="ARBA" id="ARBA00004141"/>
    </source>
</evidence>
<evidence type="ECO:0000256" key="5">
    <source>
        <dbReference type="ARBA" id="ARBA00023136"/>
    </source>
</evidence>
<dbReference type="SMART" id="SM01326">
    <property type="entry name" value="PTEN_C2"/>
    <property type="match status" value="1"/>
</dbReference>
<dbReference type="InterPro" id="IPR016130">
    <property type="entry name" value="Tyr_Pase_AS"/>
</dbReference>
<dbReference type="InterPro" id="IPR000387">
    <property type="entry name" value="Tyr_Pase_dom"/>
</dbReference>
<comment type="subcellular location">
    <subcellularLocation>
        <location evidence="1">Membrane</location>
        <topology evidence="1">Multi-pass membrane protein</topology>
    </subcellularLocation>
</comment>
<dbReference type="Pfam" id="PF00520">
    <property type="entry name" value="Ion_trans"/>
    <property type="match status" value="1"/>
</dbReference>
<evidence type="ECO:0000313" key="11">
    <source>
        <dbReference type="Proteomes" id="UP000694867"/>
    </source>
</evidence>
<dbReference type="Pfam" id="PF10409">
    <property type="entry name" value="PTEN_C2"/>
    <property type="match status" value="1"/>
</dbReference>
<feature type="transmembrane region" description="Helical" evidence="7">
    <location>
        <begin position="98"/>
        <end position="119"/>
    </location>
</feature>
<keyword evidence="4 7" id="KW-1133">Transmembrane helix</keyword>
<dbReference type="Gene3D" id="3.90.190.10">
    <property type="entry name" value="Protein tyrosine phosphatase superfamily"/>
    <property type="match status" value="1"/>
</dbReference>
<dbReference type="InterPro" id="IPR045102">
    <property type="entry name" value="PTP_VSP_TPTE"/>
</dbReference>
<dbReference type="FunFam" id="2.60.40.1110:FF:000004">
    <property type="entry name" value="Voltage-sensor containing phosphatase"/>
    <property type="match status" value="1"/>
</dbReference>
<dbReference type="CDD" id="cd14510">
    <property type="entry name" value="PTP_VSP_TPTE"/>
    <property type="match status" value="1"/>
</dbReference>
<evidence type="ECO:0000256" key="7">
    <source>
        <dbReference type="SAM" id="Phobius"/>
    </source>
</evidence>
<dbReference type="InterPro" id="IPR029021">
    <property type="entry name" value="Prot-tyrosine_phosphatase-like"/>
</dbReference>
<feature type="domain" description="Phosphatase tensin-type" evidence="9">
    <location>
        <begin position="234"/>
        <end position="410"/>
    </location>
</feature>
<evidence type="ECO:0000256" key="2">
    <source>
        <dbReference type="ARBA" id="ARBA00022692"/>
    </source>
</evidence>
<evidence type="ECO:0000259" key="8">
    <source>
        <dbReference type="PROSITE" id="PS50056"/>
    </source>
</evidence>
<feature type="domain" description="C2 tensin-type" evidence="10">
    <location>
        <begin position="417"/>
        <end position="554"/>
    </location>
</feature>
<reference evidence="12" key="1">
    <citation type="submission" date="2025-08" db="UniProtKB">
        <authorList>
            <consortium name="RefSeq"/>
        </authorList>
    </citation>
    <scope>IDENTIFICATION</scope>
</reference>
<dbReference type="InterPro" id="IPR014020">
    <property type="entry name" value="Tensin_C2-dom"/>
</dbReference>